<evidence type="ECO:0000313" key="2">
    <source>
        <dbReference type="EMBL" id="MEM5449092.1"/>
    </source>
</evidence>
<proteinExistence type="predicted"/>
<reference evidence="2 3" key="1">
    <citation type="submission" date="2024-01" db="EMBL/GenBank/DDBJ databases">
        <title>The diversity of rhizobia nodulating Mimosa spp. in eleven states of Brazil covering several biomes is determined by host plant, location, and edaphic factors.</title>
        <authorList>
            <person name="Rouws L."/>
            <person name="Barauna A."/>
            <person name="Beukes C."/>
            <person name="De Faria S.M."/>
            <person name="Gross E."/>
            <person name="Dos Reis Junior F.B."/>
            <person name="Simon M."/>
            <person name="Maluk M."/>
            <person name="Odee D.W."/>
            <person name="Kenicer G."/>
            <person name="Young J.P.W."/>
            <person name="Reis V.M."/>
            <person name="Zilli J."/>
            <person name="James E.K."/>
        </authorList>
    </citation>
    <scope>NUCLEOTIDE SEQUENCE [LARGE SCALE GENOMIC DNA]</scope>
    <source>
        <strain evidence="2 3">JPY164</strain>
    </source>
</reference>
<comment type="caution">
    <text evidence="2">The sequence shown here is derived from an EMBL/GenBank/DDBJ whole genome shotgun (WGS) entry which is preliminary data.</text>
</comment>
<feature type="region of interest" description="Disordered" evidence="1">
    <location>
        <begin position="83"/>
        <end position="126"/>
    </location>
</feature>
<keyword evidence="3" id="KW-1185">Reference proteome</keyword>
<sequence>MSRKSNKPPLGQLADRALNAHELAANYLCCAVDTVFKDLTRAPHRLPPAIQIPGRRGRVWLESEVVQWLRKHQEPQLGVSVQLADASRQPVEPAQNKEDVNVRRVGRPTKRQQQERAQQLVARGTK</sequence>
<evidence type="ECO:0008006" key="4">
    <source>
        <dbReference type="Google" id="ProtNLM"/>
    </source>
</evidence>
<protein>
    <recommendedName>
        <fullName evidence="4">DNA-binding protein</fullName>
    </recommendedName>
</protein>
<evidence type="ECO:0000256" key="1">
    <source>
        <dbReference type="SAM" id="MobiDB-lite"/>
    </source>
</evidence>
<accession>A0ABU9SDS6</accession>
<name>A0ABU9SDS6_9BURK</name>
<evidence type="ECO:0000313" key="3">
    <source>
        <dbReference type="Proteomes" id="UP001390669"/>
    </source>
</evidence>
<organism evidence="2 3">
    <name type="scientific">Paraburkholderia guartelaensis</name>
    <dbReference type="NCBI Taxonomy" id="2546446"/>
    <lineage>
        <taxon>Bacteria</taxon>
        <taxon>Pseudomonadati</taxon>
        <taxon>Pseudomonadota</taxon>
        <taxon>Betaproteobacteria</taxon>
        <taxon>Burkholderiales</taxon>
        <taxon>Burkholderiaceae</taxon>
        <taxon>Paraburkholderia</taxon>
    </lineage>
</organism>
<dbReference type="RefSeq" id="WP_406952521.1">
    <property type="nucleotide sequence ID" value="NZ_JAYMRW010000006.1"/>
</dbReference>
<dbReference type="EMBL" id="JAYMRW010000006">
    <property type="protein sequence ID" value="MEM5449092.1"/>
    <property type="molecule type" value="Genomic_DNA"/>
</dbReference>
<dbReference type="Proteomes" id="UP001390669">
    <property type="component" value="Unassembled WGS sequence"/>
</dbReference>
<gene>
    <name evidence="2" type="ORF">VSR33_16555</name>
</gene>